<dbReference type="EMBL" id="JBBNAE010000001">
    <property type="protein sequence ID" value="KAK9155429.1"/>
    <property type="molecule type" value="Genomic_DNA"/>
</dbReference>
<keyword evidence="2" id="KW-1185">Reference proteome</keyword>
<proteinExistence type="predicted"/>
<sequence length="86" mass="9940">MMGNGRNKLSTLILSFSLTQVPYHSKEELFMFSLKLFRSNNAACNFESYEHHGLHCLSGIWDCHSQDFSLLITYIYDQGCILFVVK</sequence>
<reference evidence="1 2" key="1">
    <citation type="submission" date="2024-01" db="EMBL/GenBank/DDBJ databases">
        <title>Genome assemblies of Stephania.</title>
        <authorList>
            <person name="Yang L."/>
        </authorList>
    </citation>
    <scope>NUCLEOTIDE SEQUENCE [LARGE SCALE GENOMIC DNA]</scope>
    <source>
        <strain evidence="1">QJT</strain>
        <tissue evidence="1">Leaf</tissue>
    </source>
</reference>
<evidence type="ECO:0000313" key="1">
    <source>
        <dbReference type="EMBL" id="KAK9155429.1"/>
    </source>
</evidence>
<protein>
    <submittedName>
        <fullName evidence="1">Uncharacterized protein</fullName>
    </submittedName>
</protein>
<dbReference type="Proteomes" id="UP001417504">
    <property type="component" value="Unassembled WGS sequence"/>
</dbReference>
<gene>
    <name evidence="1" type="ORF">Sjap_002909</name>
</gene>
<accession>A0AAP0KQ44</accession>
<evidence type="ECO:0000313" key="2">
    <source>
        <dbReference type="Proteomes" id="UP001417504"/>
    </source>
</evidence>
<dbReference type="AlphaFoldDB" id="A0AAP0KQ44"/>
<organism evidence="1 2">
    <name type="scientific">Stephania japonica</name>
    <dbReference type="NCBI Taxonomy" id="461633"/>
    <lineage>
        <taxon>Eukaryota</taxon>
        <taxon>Viridiplantae</taxon>
        <taxon>Streptophyta</taxon>
        <taxon>Embryophyta</taxon>
        <taxon>Tracheophyta</taxon>
        <taxon>Spermatophyta</taxon>
        <taxon>Magnoliopsida</taxon>
        <taxon>Ranunculales</taxon>
        <taxon>Menispermaceae</taxon>
        <taxon>Menispermoideae</taxon>
        <taxon>Cissampelideae</taxon>
        <taxon>Stephania</taxon>
    </lineage>
</organism>
<name>A0AAP0KQ44_9MAGN</name>
<comment type="caution">
    <text evidence="1">The sequence shown here is derived from an EMBL/GenBank/DDBJ whole genome shotgun (WGS) entry which is preliminary data.</text>
</comment>